<proteinExistence type="predicted"/>
<sequence>MESEKQTAWRLVEGSVNIDEEHIKITYGAIDGDDFEPIALAAPGNNKTFTVQYLLKPEPENEDNQKMLDAVRKELNFYFLELKEKDPWAYACYHCTTAANLYSDVHWHHYPNGDKGESEHHAEIVIL</sequence>
<dbReference type="EMBL" id="UINC01197907">
    <property type="protein sequence ID" value="SVE15631.1"/>
    <property type="molecule type" value="Genomic_DNA"/>
</dbReference>
<evidence type="ECO:0000313" key="1">
    <source>
        <dbReference type="EMBL" id="SVE15631.1"/>
    </source>
</evidence>
<protein>
    <submittedName>
        <fullName evidence="1">Uncharacterized protein</fullName>
    </submittedName>
</protein>
<dbReference type="AlphaFoldDB" id="A0A383B6Z2"/>
<accession>A0A383B6Z2</accession>
<reference evidence="1" key="1">
    <citation type="submission" date="2018-05" db="EMBL/GenBank/DDBJ databases">
        <authorList>
            <person name="Lanie J.A."/>
            <person name="Ng W.-L."/>
            <person name="Kazmierczak K.M."/>
            <person name="Andrzejewski T.M."/>
            <person name="Davidsen T.M."/>
            <person name="Wayne K.J."/>
            <person name="Tettelin H."/>
            <person name="Glass J.I."/>
            <person name="Rusch D."/>
            <person name="Podicherti R."/>
            <person name="Tsui H.-C.T."/>
            <person name="Winkler M.E."/>
        </authorList>
    </citation>
    <scope>NUCLEOTIDE SEQUENCE</scope>
</reference>
<gene>
    <name evidence="1" type="ORF">METZ01_LOCUS468485</name>
</gene>
<organism evidence="1">
    <name type="scientific">marine metagenome</name>
    <dbReference type="NCBI Taxonomy" id="408172"/>
    <lineage>
        <taxon>unclassified sequences</taxon>
        <taxon>metagenomes</taxon>
        <taxon>ecological metagenomes</taxon>
    </lineage>
</organism>
<name>A0A383B6Z2_9ZZZZ</name>